<proteinExistence type="predicted"/>
<dbReference type="PRINTS" id="PR00598">
    <property type="entry name" value="HTHMARR"/>
</dbReference>
<dbReference type="SUPFAM" id="SSF46785">
    <property type="entry name" value="Winged helix' DNA-binding domain"/>
    <property type="match status" value="1"/>
</dbReference>
<dbReference type="GO" id="GO:0006950">
    <property type="term" value="P:response to stress"/>
    <property type="evidence" value="ECO:0007669"/>
    <property type="project" value="TreeGrafter"/>
</dbReference>
<accession>A0A3D9V1J2</accession>
<gene>
    <name evidence="3" type="ORF">DFJ64_1047</name>
</gene>
<dbReference type="Proteomes" id="UP000256485">
    <property type="component" value="Unassembled WGS sequence"/>
</dbReference>
<sequence>MRLARLLERADAGVSLAQFRILELVARGTERSSQIASRLATSKPAVTLVVDGLVNAGLLNRESVAGDRRAIRLTLTPRGRQALARAEEAYCERLKPLLAEISDPHALLTQLAEIDAALDARWARRAERRATRPAPPPTTLEEVPRGQ</sequence>
<dbReference type="GO" id="GO:0003677">
    <property type="term" value="F:DNA binding"/>
    <property type="evidence" value="ECO:0007669"/>
    <property type="project" value="UniProtKB-KW"/>
</dbReference>
<comment type="caution">
    <text evidence="3">The sequence shown here is derived from an EMBL/GenBank/DDBJ whole genome shotgun (WGS) entry which is preliminary data.</text>
</comment>
<dbReference type="GO" id="GO:0003700">
    <property type="term" value="F:DNA-binding transcription factor activity"/>
    <property type="evidence" value="ECO:0007669"/>
    <property type="project" value="InterPro"/>
</dbReference>
<evidence type="ECO:0000256" key="1">
    <source>
        <dbReference type="SAM" id="MobiDB-lite"/>
    </source>
</evidence>
<keyword evidence="3" id="KW-0238">DNA-binding</keyword>
<evidence type="ECO:0000313" key="3">
    <source>
        <dbReference type="EMBL" id="REF35662.1"/>
    </source>
</evidence>
<protein>
    <submittedName>
        <fullName evidence="3">DNA-binding MarR family transcriptional regulator</fullName>
    </submittedName>
</protein>
<feature type="domain" description="HTH marR-type" evidence="2">
    <location>
        <begin position="1"/>
        <end position="120"/>
    </location>
</feature>
<keyword evidence="4" id="KW-1185">Reference proteome</keyword>
<evidence type="ECO:0000259" key="2">
    <source>
        <dbReference type="PROSITE" id="PS50995"/>
    </source>
</evidence>
<feature type="region of interest" description="Disordered" evidence="1">
    <location>
        <begin position="127"/>
        <end position="147"/>
    </location>
</feature>
<dbReference type="InterPro" id="IPR039422">
    <property type="entry name" value="MarR/SlyA-like"/>
</dbReference>
<dbReference type="AlphaFoldDB" id="A0A3D9V1J2"/>
<dbReference type="Pfam" id="PF12802">
    <property type="entry name" value="MarR_2"/>
    <property type="match status" value="1"/>
</dbReference>
<organism evidence="3 4">
    <name type="scientific">Thermasporomyces composti</name>
    <dbReference type="NCBI Taxonomy" id="696763"/>
    <lineage>
        <taxon>Bacteria</taxon>
        <taxon>Bacillati</taxon>
        <taxon>Actinomycetota</taxon>
        <taxon>Actinomycetes</taxon>
        <taxon>Propionibacteriales</taxon>
        <taxon>Nocardioidaceae</taxon>
        <taxon>Thermasporomyces</taxon>
    </lineage>
</organism>
<dbReference type="InterPro" id="IPR000835">
    <property type="entry name" value="HTH_MarR-typ"/>
</dbReference>
<dbReference type="PROSITE" id="PS50995">
    <property type="entry name" value="HTH_MARR_2"/>
    <property type="match status" value="1"/>
</dbReference>
<evidence type="ECO:0000313" key="4">
    <source>
        <dbReference type="Proteomes" id="UP000256485"/>
    </source>
</evidence>
<dbReference type="Gene3D" id="1.10.10.10">
    <property type="entry name" value="Winged helix-like DNA-binding domain superfamily/Winged helix DNA-binding domain"/>
    <property type="match status" value="1"/>
</dbReference>
<dbReference type="PANTHER" id="PTHR33164:SF103">
    <property type="entry name" value="REGULATORY PROTEIN MARR"/>
    <property type="match status" value="1"/>
</dbReference>
<reference evidence="3 4" key="1">
    <citation type="submission" date="2018-08" db="EMBL/GenBank/DDBJ databases">
        <title>Sequencing the genomes of 1000 actinobacteria strains.</title>
        <authorList>
            <person name="Klenk H.-P."/>
        </authorList>
    </citation>
    <scope>NUCLEOTIDE SEQUENCE [LARGE SCALE GENOMIC DNA]</scope>
    <source>
        <strain evidence="3 4">DSM 22891</strain>
    </source>
</reference>
<dbReference type="InterPro" id="IPR036388">
    <property type="entry name" value="WH-like_DNA-bd_sf"/>
</dbReference>
<name>A0A3D9V1J2_THECX</name>
<dbReference type="InterPro" id="IPR036390">
    <property type="entry name" value="WH_DNA-bd_sf"/>
</dbReference>
<dbReference type="EMBL" id="QTUC01000001">
    <property type="protein sequence ID" value="REF35662.1"/>
    <property type="molecule type" value="Genomic_DNA"/>
</dbReference>
<dbReference type="PANTHER" id="PTHR33164">
    <property type="entry name" value="TRANSCRIPTIONAL REGULATOR, MARR FAMILY"/>
    <property type="match status" value="1"/>
</dbReference>
<dbReference type="SMART" id="SM00347">
    <property type="entry name" value="HTH_MARR"/>
    <property type="match status" value="1"/>
</dbReference>